<proteinExistence type="predicted"/>
<comment type="pathway">
    <text evidence="3">Cofactor biosynthesis; thiamine diphosphate biosynthesis; 4-methyl-5-(2-phosphoethyl)-thiazole from 5-(2-hydroxyethyl)-4-methylthiazole: step 1/1.</text>
</comment>
<evidence type="ECO:0000256" key="2">
    <source>
        <dbReference type="ARBA" id="ARBA00001946"/>
    </source>
</evidence>
<dbReference type="PRINTS" id="PR01099">
    <property type="entry name" value="HYETHTZKNASE"/>
</dbReference>
<accession>A0ABQ5KA96</accession>
<evidence type="ECO:0000256" key="1">
    <source>
        <dbReference type="ARBA" id="ARBA00001771"/>
    </source>
</evidence>
<keyword evidence="8 12" id="KW-0418">Kinase</keyword>
<dbReference type="InterPro" id="IPR029056">
    <property type="entry name" value="Ribokinase-like"/>
</dbReference>
<dbReference type="Gene3D" id="3.40.1190.20">
    <property type="match status" value="1"/>
</dbReference>
<keyword evidence="11" id="KW-0784">Thiamine biosynthesis</keyword>
<keyword evidence="5" id="KW-0808">Transferase</keyword>
<evidence type="ECO:0000256" key="11">
    <source>
        <dbReference type="ARBA" id="ARBA00022977"/>
    </source>
</evidence>
<dbReference type="SUPFAM" id="SSF53613">
    <property type="entry name" value="Ribokinase-like"/>
    <property type="match status" value="1"/>
</dbReference>
<organism evidence="12 13">
    <name type="scientific">Aduncisulcus paluster</name>
    <dbReference type="NCBI Taxonomy" id="2918883"/>
    <lineage>
        <taxon>Eukaryota</taxon>
        <taxon>Metamonada</taxon>
        <taxon>Carpediemonas-like organisms</taxon>
        <taxon>Aduncisulcus</taxon>
    </lineage>
</organism>
<keyword evidence="9" id="KW-0067">ATP-binding</keyword>
<comment type="cofactor">
    <cofactor evidence="2">
        <name>Mg(2+)</name>
        <dbReference type="ChEBI" id="CHEBI:18420"/>
    </cofactor>
</comment>
<keyword evidence="10" id="KW-0460">Magnesium</keyword>
<evidence type="ECO:0000256" key="9">
    <source>
        <dbReference type="ARBA" id="ARBA00022840"/>
    </source>
</evidence>
<keyword evidence="7" id="KW-0547">Nucleotide-binding</keyword>
<evidence type="ECO:0000313" key="13">
    <source>
        <dbReference type="Proteomes" id="UP001057375"/>
    </source>
</evidence>
<evidence type="ECO:0000256" key="8">
    <source>
        <dbReference type="ARBA" id="ARBA00022777"/>
    </source>
</evidence>
<comment type="caution">
    <text evidence="12">The sequence shown here is derived from an EMBL/GenBank/DDBJ whole genome shotgun (WGS) entry which is preliminary data.</text>
</comment>
<evidence type="ECO:0000256" key="7">
    <source>
        <dbReference type="ARBA" id="ARBA00022741"/>
    </source>
</evidence>
<evidence type="ECO:0000256" key="4">
    <source>
        <dbReference type="ARBA" id="ARBA00012129"/>
    </source>
</evidence>
<reference evidence="12" key="1">
    <citation type="submission" date="2022-03" db="EMBL/GenBank/DDBJ databases">
        <title>Draft genome sequence of Aduncisulcus paluster, a free-living microaerophilic Fornicata.</title>
        <authorList>
            <person name="Yuyama I."/>
            <person name="Kume K."/>
            <person name="Tamura T."/>
            <person name="Inagaki Y."/>
            <person name="Hashimoto T."/>
        </authorList>
    </citation>
    <scope>NUCLEOTIDE SEQUENCE</scope>
    <source>
        <strain evidence="12">NY0171</strain>
    </source>
</reference>
<comment type="catalytic activity">
    <reaction evidence="1">
        <text>5-(2-hydroxyethyl)-4-methylthiazole + ATP = 4-methyl-5-(2-phosphooxyethyl)-thiazole + ADP + H(+)</text>
        <dbReference type="Rhea" id="RHEA:24212"/>
        <dbReference type="ChEBI" id="CHEBI:15378"/>
        <dbReference type="ChEBI" id="CHEBI:17957"/>
        <dbReference type="ChEBI" id="CHEBI:30616"/>
        <dbReference type="ChEBI" id="CHEBI:58296"/>
        <dbReference type="ChEBI" id="CHEBI:456216"/>
        <dbReference type="EC" id="2.7.1.50"/>
    </reaction>
</comment>
<dbReference type="EMBL" id="BQXS01000862">
    <property type="protein sequence ID" value="GKT29478.1"/>
    <property type="molecule type" value="Genomic_DNA"/>
</dbReference>
<evidence type="ECO:0000256" key="10">
    <source>
        <dbReference type="ARBA" id="ARBA00022842"/>
    </source>
</evidence>
<dbReference type="GO" id="GO:0016301">
    <property type="term" value="F:kinase activity"/>
    <property type="evidence" value="ECO:0007669"/>
    <property type="project" value="UniProtKB-KW"/>
</dbReference>
<protein>
    <recommendedName>
        <fullName evidence="4">hydroxyethylthiazole kinase</fullName>
        <ecNumber evidence="4">2.7.1.50</ecNumber>
    </recommendedName>
</protein>
<dbReference type="EC" id="2.7.1.50" evidence="4"/>
<evidence type="ECO:0000256" key="3">
    <source>
        <dbReference type="ARBA" id="ARBA00004868"/>
    </source>
</evidence>
<sequence length="112" mass="11733">MAHAQEEMQEMVGISNSLVLNIAGCFDPVGVGASSFRTQACTKILQEVSPTIIRGNPSEIMAMAGADGQTKGVDSMHETRTAEEAAKYLAEHFGCVVAVSGELDMVVSAAET</sequence>
<evidence type="ECO:0000256" key="5">
    <source>
        <dbReference type="ARBA" id="ARBA00022679"/>
    </source>
</evidence>
<evidence type="ECO:0000313" key="12">
    <source>
        <dbReference type="EMBL" id="GKT29478.1"/>
    </source>
</evidence>
<keyword evidence="13" id="KW-1185">Reference proteome</keyword>
<dbReference type="InterPro" id="IPR000417">
    <property type="entry name" value="Hyethyz_kinase"/>
</dbReference>
<dbReference type="Proteomes" id="UP001057375">
    <property type="component" value="Unassembled WGS sequence"/>
</dbReference>
<keyword evidence="6" id="KW-0479">Metal-binding</keyword>
<name>A0ABQ5KA96_9EUKA</name>
<feature type="non-terminal residue" evidence="12">
    <location>
        <position position="112"/>
    </location>
</feature>
<gene>
    <name evidence="12" type="ORF">ADUPG1_001201</name>
</gene>
<dbReference type="Pfam" id="PF02110">
    <property type="entry name" value="HK"/>
    <property type="match status" value="1"/>
</dbReference>
<evidence type="ECO:0000256" key="6">
    <source>
        <dbReference type="ARBA" id="ARBA00022723"/>
    </source>
</evidence>